<evidence type="ECO:0000313" key="2">
    <source>
        <dbReference type="Proteomes" id="UP000019586"/>
    </source>
</evidence>
<organism evidence="1 2">
    <name type="scientific">Klebsiella pneumoniae 30684/NJST258_2</name>
    <dbReference type="NCBI Taxonomy" id="1420013"/>
    <lineage>
        <taxon>Bacteria</taxon>
        <taxon>Pseudomonadati</taxon>
        <taxon>Pseudomonadota</taxon>
        <taxon>Gammaproteobacteria</taxon>
        <taxon>Enterobacterales</taxon>
        <taxon>Enterobacteriaceae</taxon>
        <taxon>Klebsiella/Raoultella group</taxon>
        <taxon>Klebsiella</taxon>
        <taxon>Klebsiella pneumoniae complex</taxon>
    </lineage>
</organism>
<dbReference type="AlphaFoldDB" id="W8VIH1"/>
<name>W8VIH1_KLEPN</name>
<sequence>MKFKEIKNRKRWRSLSLNGMCITKIGVSPYLSTIHCGNLIRIM</sequence>
<evidence type="ECO:0000313" key="1">
    <source>
        <dbReference type="EMBL" id="AHM82126.1"/>
    </source>
</evidence>
<dbReference type="Proteomes" id="UP000019586">
    <property type="component" value="Chromosome"/>
</dbReference>
<dbReference type="KEGG" id="kps:KPNJ2_05362"/>
<gene>
    <name evidence="1" type="ORF">KPNJ2_05362</name>
</gene>
<dbReference type="HOGENOM" id="CLU_3234912_0_0_6"/>
<proteinExistence type="predicted"/>
<dbReference type="EMBL" id="CP006918">
    <property type="protein sequence ID" value="AHM82126.1"/>
    <property type="molecule type" value="Genomic_DNA"/>
</dbReference>
<protein>
    <submittedName>
        <fullName evidence="1">Uncharacterized protein</fullName>
    </submittedName>
</protein>
<accession>W8VIH1</accession>
<reference evidence="1 2" key="1">
    <citation type="journal article" date="2014" name="Proc. Natl. Acad. Sci. U.S.A.">
        <title>Molecular dissection of the evolution of carbapenem-resistant multilocus sequence type 258 Klebsiella pneumoniae.</title>
        <authorList>
            <person name="Deleo F.R."/>
            <person name="Chen L."/>
            <person name="Porcella S.F."/>
            <person name="Martens C.A."/>
            <person name="Kobayashi S.D."/>
            <person name="Porter A.R."/>
            <person name="Chavda K.D."/>
            <person name="Jacobs M.R."/>
            <person name="Mathema B."/>
            <person name="Olsen R.J."/>
            <person name="Bonomo R.A."/>
            <person name="Musser J.M."/>
            <person name="Kreiswirth B.N."/>
        </authorList>
    </citation>
    <scope>NUCLEOTIDE SEQUENCE [LARGE SCALE GENOMIC DNA]</scope>
    <source>
        <strain evidence="1">30684/NJST258_2</strain>
    </source>
</reference>